<keyword evidence="3" id="KW-1185">Reference proteome</keyword>
<dbReference type="InterPro" id="IPR040198">
    <property type="entry name" value="Fido_containing"/>
</dbReference>
<gene>
    <name evidence="2" type="ORF">ACJ41P_24550</name>
</gene>
<proteinExistence type="predicted"/>
<protein>
    <submittedName>
        <fullName evidence="2">Fic family protein</fullName>
    </submittedName>
</protein>
<dbReference type="RefSeq" id="WP_407825280.1">
    <property type="nucleotide sequence ID" value="NZ_JBJLSN010000046.1"/>
</dbReference>
<dbReference type="Gene3D" id="1.10.3290.10">
    <property type="entry name" value="Fido-like domain"/>
    <property type="match status" value="1"/>
</dbReference>
<dbReference type="InterPro" id="IPR036597">
    <property type="entry name" value="Fido-like_dom_sf"/>
</dbReference>
<dbReference type="SUPFAM" id="SSF140931">
    <property type="entry name" value="Fic-like"/>
    <property type="match status" value="1"/>
</dbReference>
<dbReference type="InterPro" id="IPR003812">
    <property type="entry name" value="Fido"/>
</dbReference>
<dbReference type="PROSITE" id="PS51459">
    <property type="entry name" value="FIDO"/>
    <property type="match status" value="1"/>
</dbReference>
<dbReference type="EMBL" id="JBJLSN010000046">
    <property type="protein sequence ID" value="MFL7904323.1"/>
    <property type="molecule type" value="Genomic_DNA"/>
</dbReference>
<evidence type="ECO:0000313" key="3">
    <source>
        <dbReference type="Proteomes" id="UP001628281"/>
    </source>
</evidence>
<evidence type="ECO:0000259" key="1">
    <source>
        <dbReference type="PROSITE" id="PS51459"/>
    </source>
</evidence>
<dbReference type="Pfam" id="PF02661">
    <property type="entry name" value="Fic"/>
    <property type="match status" value="1"/>
</dbReference>
<comment type="caution">
    <text evidence="2">The sequence shown here is derived from an EMBL/GenBank/DDBJ whole genome shotgun (WGS) entry which is preliminary data.</text>
</comment>
<accession>A0ABW8VGA0</accession>
<reference evidence="2 3" key="1">
    <citation type="submission" date="2024-11" db="EMBL/GenBank/DDBJ databases">
        <title>Draft genome sequences of two bacteria associated to sugarcane roots in Colombia.</title>
        <authorList>
            <person name="Pardo-Diaz S."/>
            <person name="Masmela-Mendoza J."/>
            <person name="Delgadillo-Duran P."/>
            <person name="Bautista E.J."/>
            <person name="Rojas-Tapias D.F."/>
        </authorList>
    </citation>
    <scope>NUCLEOTIDE SEQUENCE [LARGE SCALE GENOMIC DNA]</scope>
    <source>
        <strain evidence="2 3">Ap18</strain>
    </source>
</reference>
<feature type="domain" description="Fido" evidence="1">
    <location>
        <begin position="118"/>
        <end position="292"/>
    </location>
</feature>
<sequence length="399" mass="43815">MGETLETPGRIEPCCLEVVSEEISGLVAMLAARSAKLGARLRPKTAAHLADLVRIVNCYYSNLIEGHDTNPRDIERALGGELAEEAGRRALQVEAAAHVQVQRAVDGMAAAGRLPEPASVDFVRWLHREFYRDVPPDMLHVGNGERPFEMEPGAFRTRPEHDVVVGRHVPPSSERVDDFMRHFESRYRFASMGPDTRIMAMAAAHHRLAYIHPFPDGNGRVARLMSHAMAHAAGVGACGLWPISRGLALGLSSHGEYGRMMDYADTPRQGALDGRGNLSLRALTEFSAWFLRVCVNQVTFMDALVDPDRLRERLRAYVERDERLRPEAGLILNEVLSTGEMVRGDTARVTGLTEQAAGDLLGTLTDDGILASDTTMGPVSFRFTVHVAEILLPGLLPQA</sequence>
<dbReference type="PANTHER" id="PTHR13504">
    <property type="entry name" value="FIDO DOMAIN-CONTAINING PROTEIN DDB_G0283145"/>
    <property type="match status" value="1"/>
</dbReference>
<dbReference type="PANTHER" id="PTHR13504:SF38">
    <property type="entry name" value="FIDO DOMAIN-CONTAINING PROTEIN"/>
    <property type="match status" value="1"/>
</dbReference>
<dbReference type="Proteomes" id="UP001628281">
    <property type="component" value="Unassembled WGS sequence"/>
</dbReference>
<organism evidence="2 3">
    <name type="scientific">Azospirillum argentinense</name>
    <dbReference type="NCBI Taxonomy" id="2970906"/>
    <lineage>
        <taxon>Bacteria</taxon>
        <taxon>Pseudomonadati</taxon>
        <taxon>Pseudomonadota</taxon>
        <taxon>Alphaproteobacteria</taxon>
        <taxon>Rhodospirillales</taxon>
        <taxon>Azospirillaceae</taxon>
        <taxon>Azospirillum</taxon>
    </lineage>
</organism>
<name>A0ABW8VGA0_9PROT</name>
<evidence type="ECO:0000313" key="2">
    <source>
        <dbReference type="EMBL" id="MFL7904323.1"/>
    </source>
</evidence>